<dbReference type="Gene3D" id="3.30.70.3290">
    <property type="match status" value="2"/>
</dbReference>
<keyword evidence="8" id="KW-0511">Multifunctional enzyme</keyword>
<dbReference type="SUPFAM" id="SSF53901">
    <property type="entry name" value="Thiolase-like"/>
    <property type="match status" value="2"/>
</dbReference>
<dbReference type="SUPFAM" id="SSF47336">
    <property type="entry name" value="ACP-like"/>
    <property type="match status" value="2"/>
</dbReference>
<dbReference type="InterPro" id="IPR049900">
    <property type="entry name" value="PKS_mFAS_DH"/>
</dbReference>
<dbReference type="Pfam" id="PF21089">
    <property type="entry name" value="PKS_DH_N"/>
    <property type="match status" value="1"/>
</dbReference>
<evidence type="ECO:0000256" key="3">
    <source>
        <dbReference type="ARBA" id="ARBA00022450"/>
    </source>
</evidence>
<dbReference type="Proteomes" id="UP000292003">
    <property type="component" value="Unassembled WGS sequence"/>
</dbReference>
<dbReference type="GO" id="GO:0004315">
    <property type="term" value="F:3-oxoacyl-[acyl-carrier-protein] synthase activity"/>
    <property type="evidence" value="ECO:0007669"/>
    <property type="project" value="InterPro"/>
</dbReference>
<evidence type="ECO:0000313" key="15">
    <source>
        <dbReference type="Proteomes" id="UP000292003"/>
    </source>
</evidence>
<dbReference type="GO" id="GO:0033068">
    <property type="term" value="P:macrolide biosynthetic process"/>
    <property type="evidence" value="ECO:0007669"/>
    <property type="project" value="UniProtKB-ARBA"/>
</dbReference>
<dbReference type="Gene3D" id="3.10.129.110">
    <property type="entry name" value="Polyketide synthase dehydratase"/>
    <property type="match status" value="1"/>
</dbReference>
<evidence type="ECO:0000256" key="7">
    <source>
        <dbReference type="ARBA" id="ARBA00023194"/>
    </source>
</evidence>
<dbReference type="SMART" id="SM01294">
    <property type="entry name" value="PKS_PP_betabranch"/>
    <property type="match status" value="2"/>
</dbReference>
<dbReference type="InterPro" id="IPR036736">
    <property type="entry name" value="ACP-like_sf"/>
</dbReference>
<dbReference type="CDD" id="cd08956">
    <property type="entry name" value="KR_3_FAS_SDR_x"/>
    <property type="match status" value="1"/>
</dbReference>
<dbReference type="Pfam" id="PF02801">
    <property type="entry name" value="Ketoacyl-synt_C"/>
    <property type="match status" value="2"/>
</dbReference>
<dbReference type="InterPro" id="IPR014031">
    <property type="entry name" value="Ketoacyl_synth_C"/>
</dbReference>
<dbReference type="InterPro" id="IPR049551">
    <property type="entry name" value="PKS_DH_C"/>
</dbReference>
<dbReference type="Pfam" id="PF08990">
    <property type="entry name" value="Docking"/>
    <property type="match status" value="1"/>
</dbReference>
<dbReference type="SMART" id="SM00823">
    <property type="entry name" value="PKS_PP"/>
    <property type="match status" value="2"/>
</dbReference>
<reference evidence="14 15" key="1">
    <citation type="submission" date="2019-02" db="EMBL/GenBank/DDBJ databases">
        <title>Draft genome sequence of Amycolatopsis sp. 8-3EHSu isolated from roots of Suaeda maritima.</title>
        <authorList>
            <person name="Duangmal K."/>
            <person name="Chantavorakit T."/>
        </authorList>
    </citation>
    <scope>NUCLEOTIDE SEQUENCE [LARGE SCALE GENOMIC DNA]</scope>
    <source>
        <strain evidence="14 15">8-3EHSu</strain>
    </source>
</reference>
<dbReference type="Gene3D" id="3.40.366.10">
    <property type="entry name" value="Malonyl-Coenzyme A Acyl Carrier Protein, domain 2"/>
    <property type="match status" value="2"/>
</dbReference>
<evidence type="ECO:0000259" key="12">
    <source>
        <dbReference type="PROSITE" id="PS52004"/>
    </source>
</evidence>
<evidence type="ECO:0000313" key="14">
    <source>
        <dbReference type="EMBL" id="RZQ60923.1"/>
    </source>
</evidence>
<feature type="domain" description="Ketosynthase family 3 (KS3)" evidence="12">
    <location>
        <begin position="28"/>
        <end position="450"/>
    </location>
</feature>
<keyword evidence="4" id="KW-0597">Phosphoprotein</keyword>
<dbReference type="Gene3D" id="3.40.50.720">
    <property type="entry name" value="NAD(P)-binding Rossmann-like Domain"/>
    <property type="match status" value="2"/>
</dbReference>
<feature type="domain" description="Carrier" evidence="11">
    <location>
        <begin position="1273"/>
        <end position="1348"/>
    </location>
</feature>
<dbReference type="Pfam" id="PF14765">
    <property type="entry name" value="PS-DH"/>
    <property type="match status" value="1"/>
</dbReference>
<evidence type="ECO:0000256" key="6">
    <source>
        <dbReference type="ARBA" id="ARBA00022737"/>
    </source>
</evidence>
<evidence type="ECO:0000256" key="1">
    <source>
        <dbReference type="ARBA" id="ARBA00001957"/>
    </source>
</evidence>
<evidence type="ECO:0000256" key="8">
    <source>
        <dbReference type="ARBA" id="ARBA00023268"/>
    </source>
</evidence>
<dbReference type="SUPFAM" id="SSF52151">
    <property type="entry name" value="FabD/lysophospholipase-like"/>
    <property type="match status" value="2"/>
</dbReference>
<feature type="domain" description="Carrier" evidence="11">
    <location>
        <begin position="2812"/>
        <end position="2887"/>
    </location>
</feature>
<evidence type="ECO:0000256" key="2">
    <source>
        <dbReference type="ARBA" id="ARBA00004792"/>
    </source>
</evidence>
<dbReference type="PROSITE" id="PS52004">
    <property type="entry name" value="KS3_2"/>
    <property type="match status" value="2"/>
</dbReference>
<keyword evidence="15" id="KW-1185">Reference proteome</keyword>
<organism evidence="14 15">
    <name type="scientific">Amycolatopsis suaedae</name>
    <dbReference type="NCBI Taxonomy" id="2510978"/>
    <lineage>
        <taxon>Bacteria</taxon>
        <taxon>Bacillati</taxon>
        <taxon>Actinomycetota</taxon>
        <taxon>Actinomycetes</taxon>
        <taxon>Pseudonocardiales</taxon>
        <taxon>Pseudonocardiaceae</taxon>
        <taxon>Amycolatopsis</taxon>
    </lineage>
</organism>
<evidence type="ECO:0000259" key="11">
    <source>
        <dbReference type="PROSITE" id="PS50075"/>
    </source>
</evidence>
<dbReference type="PROSITE" id="PS00606">
    <property type="entry name" value="KS3_1"/>
    <property type="match status" value="2"/>
</dbReference>
<dbReference type="PROSITE" id="PS00012">
    <property type="entry name" value="PHOSPHOPANTETHEINE"/>
    <property type="match status" value="2"/>
</dbReference>
<dbReference type="EMBL" id="SFCC01000014">
    <property type="protein sequence ID" value="RZQ60923.1"/>
    <property type="molecule type" value="Genomic_DNA"/>
</dbReference>
<sequence>MTDVDKLVGALRTALKENERLRRLAAPPEPVAIVGMACRFPGGVSTPEQLWDLVATGGDAISGFPADRGWDLDTLYDPDPGRAGHTYARGGGFLHDAGDFDAELFGISPREALAMDPQQRLLLETSWEAVERAGIDPLSLRGSRTGVYAGLMYHDYGTGAADPDLEGYLGTGSAGSVVSGRVAYTLGLEGPAVTVDTACSSSLVALHLATRALRSGECTLALAGGVTVMATPAAFVEFSRQRGLSADGRCRSFAAGADGAGWSEGAGMLVLERLSDARRNGHPVLAVVRGSAVNSDGASSGLTAPSGPSQQRVIRAALADAGLAPSDVDAIEAHGTGTALGDPIEAQALLETYGQERDEPAWLGSVKSNLGHTQAAAGVAGVIKTVLALREGTLPATLHADEPTPRVDWDAGAVRLLTRPRPWPETGRPRRAAVSSFGISGTNAHVIVEQVPAEPAQPGSAGPALLPLAARTEPALRALTARYESTVDSDVGFSLATTRAALEHRAVVVDGEVRVTGRVTDGRTAHVFSGQGTQRAGMGRRLYERFPVFAAAFDEACRYLPDGLRDAVFGDDGPLERTEWAQPGLFAVQVALYRLFEHWGLRPGFVTGHSIGEVAAAHVAGVLSLPDAATLISARGRLMGALPGGGGMLSARLPEADAAAFTGPGVEIAAVNGPDSVVFSGDRAALGELASRLDVPTRWLAVSHAFHSRLMEPMLAEFRTVLDGLTFHAPDIPFVSTLTGERTDPGSPGYWVRHAREPVRFAAALDTLHDAGVRSLVESAPVLRADDEVRAALTALGGAWVHGAEPDWAAVFPGARTVPLPTYPFQRTRYWLTAGDAGTGGLRYRVTWQPVTAGPATLSGTWLELVPPGHDGDPLTGEHGVCLVVDETATRAGLAARIAGIAPDGVVSRLGFTATVLALQALGDAGSTAPCWLITRGAAAVDDPDPDQAMIWGLGRVAALENPGRPLGLLDLDTHAPESLEHVLAGPVTEDQLALRDGGLLARRLEPAPRAGTPGQRWQPRGTILITGGLGALGSAVARWLAREGAEHLVLTGRRGAATPGAGDLTAELTAAGCRVTVAACDVADGEALAALLRKHPVSAVVHAAGTDRPGPLAGADPADVDAVLAAKVRGAAHLDRLLAGTPLDAFVLFSSVAGVWGGGNQAAYAAANAYLDALARRRRARGLPATAVAWGPWAGEGLAAGAADRLRRAGLEPLPVRRALTALREMLDDGESGLVVADVRWDDFGPAFTAARPSPLLSPVWRPAPAAVPRGDTPVELVRGHVAAVLGHDDAAGVDPDTALRDLGVDSLAAVNLRNRLAADLGRPLPATIVFDHPTVTALATALSGPEQDTAAVTARSEEPVAIVGMGCRFPGGVRTPGQLWDLLAEGRDAITGFPGDRGWDLGPLRGHTAGGGFLDSAAEFDPEFFGISPREARAMDPQQRLLLETAWEALERAGIVPATLRGSATGVFAGVTHQGYGPPPHEGAPGVEGHLLAGGTTSVASGRVAYALGLEGPALTVDTACSSSLVALHLAVRALRAGECTLALAGGTTVMATPGAFVEFAHQGGLAADGRCKAFAATADGTAWAEGAGMLVLERLSDARRNGHPVLAVVRGSAVNSDGASNGLTAPNGPSQQRVIRAALADAGLAPSDVDAIEAHGTGTALGDPIEAHALQATYGQDRDRPLWLGSVKSNLGHTQAAAGVAGVIKTVLALRAGVLPATLHAGEPSPHVDWDAGAVTLATEPVPWPDTGRPRRAAVSAFGMSGTNAHVVVEAVDTVEGPAPDPRPAPWVISARTPEELDRQRDQLSDMDGVDGRNPVDVGFSLATTRTAFDHRAVLLDGEEIARGRVTGGEVGVLFPGQGSQLAGMGSRLYEAYPVFAEAFDAARAALGPLPDGPLDDTAVTQPALFAVEVAWFRLLESWGVRPALLAGHSVGELAAAHVAGILSLTDAATVVAARGRLMGALPSGGVMVAVQASEAEARELLDGTRAGIAAVNGPESVVLSGEAGAVTAAADRLAARGRRTRRLPVSHAFHSPLMEPMLDGFRDVLAGVRFAPARIPVVSTVEPGADLSTVDYWVRHARDTVRFAGAVAEMSARGVTTFVEAGPGSALSAAGPDSAGDAVFVPVSRRDRDEVTSTLTAAATLHVRGAAVDWPAVLGGGRRVDLPTYPFRRDRFWLNSTGGTVTAAGLDRLDHPLLAAATPRPDGGLLLTGTVSATGWPADHVLHGTVVFPGTGFADLALEAAAHTGTGGVAELTLHTPLPLPPAGAVTVQVEVEPPDDTGRRPVSVHSRAGGEWTRHATGLLGPVPPPEAAPAAWPPAGAVPVDVATLYDGLAGQGYRYGPAFRGAVAAWRLGDETFAEIRGTGPFAAVLDTALHPAAAGGVSGQVPYRWSGVGRWQAPGGTLRVRLAPAGEDALTLTVSGTDGRPVAAVERLELRVPGTAPRGALHREEWTEITLPEPAGAPRAVVVPAADVYSALDEIQRFLRTGGDATLVLLTRDAATDPAAAAVRGLTRSVQAEHPGRVVLVDTDHDPSPRTVAAILASGEPQVTLRGDTARVPRLTRLSPVDGRPGGFGAGPVLITGGTGTLGGLLARHLVTRHGVTRLLLVSRRGPGAPGAGELTAELTGLGAEVTVAACDVTDRAAVAALLAGHPVTAVVHAAGITDDGVVEAQTRDRVGRVLAAKATAAAHLDELTRDAGPAAFVLFSSAAGVLGTPGQSGYAAANAALDALARRRHAAGLPATSLAWGLWEADSELSRDARRDRAEALSDAAGLALFDAALATGEPVLVPLAGPVPVRRLPAAAGTVTTDRLDELVRAETAAVLGFGSPARIGYDRGFGDLGIDSLTAVELRNRLEAATGLRLPPTLVFDHPTPAAVVAHLRAGLAPAAPEQTVLDQLTAALPGLAADAELRTLAVKRLREALSTLDAPEASGDVEDATDEELFALIDRDFPEGR</sequence>
<dbReference type="SMART" id="SM00826">
    <property type="entry name" value="PKS_DH"/>
    <property type="match status" value="1"/>
</dbReference>
<evidence type="ECO:0000256" key="9">
    <source>
        <dbReference type="ARBA" id="ARBA00023315"/>
    </source>
</evidence>
<dbReference type="InterPro" id="IPR009081">
    <property type="entry name" value="PP-bd_ACP"/>
</dbReference>
<dbReference type="Pfam" id="PF00698">
    <property type="entry name" value="Acyl_transf_1"/>
    <property type="match status" value="2"/>
</dbReference>
<dbReference type="InterPro" id="IPR020807">
    <property type="entry name" value="PKS_DH"/>
</dbReference>
<dbReference type="GO" id="GO:0004312">
    <property type="term" value="F:fatty acid synthase activity"/>
    <property type="evidence" value="ECO:0007669"/>
    <property type="project" value="TreeGrafter"/>
</dbReference>
<evidence type="ECO:0000256" key="5">
    <source>
        <dbReference type="ARBA" id="ARBA00022679"/>
    </source>
</evidence>
<dbReference type="SUPFAM" id="SSF55048">
    <property type="entry name" value="Probable ACP-binding domain of malonyl-CoA ACP transacylase"/>
    <property type="match status" value="2"/>
</dbReference>
<comment type="caution">
    <text evidence="10">Lacks conserved residue(s) required for the propagation of feature annotation.</text>
</comment>
<dbReference type="Pfam" id="PF00109">
    <property type="entry name" value="ketoacyl-synt"/>
    <property type="match status" value="2"/>
</dbReference>
<dbReference type="GO" id="GO:0006633">
    <property type="term" value="P:fatty acid biosynthetic process"/>
    <property type="evidence" value="ECO:0007669"/>
    <property type="project" value="InterPro"/>
</dbReference>
<dbReference type="CDD" id="cd00833">
    <property type="entry name" value="PKS"/>
    <property type="match status" value="2"/>
</dbReference>
<keyword evidence="5" id="KW-0808">Transferase</keyword>
<accession>A0A4Q7J3L9</accession>
<gene>
    <name evidence="14" type="ORF">EWH70_25870</name>
</gene>
<proteinExistence type="predicted"/>
<comment type="pathway">
    <text evidence="2">Antibiotic biosynthesis.</text>
</comment>
<dbReference type="InterPro" id="IPR050091">
    <property type="entry name" value="PKS_NRPS_Biosynth_Enz"/>
</dbReference>
<dbReference type="InterPro" id="IPR057326">
    <property type="entry name" value="KR_dom"/>
</dbReference>
<dbReference type="Pfam" id="PF08659">
    <property type="entry name" value="KR"/>
    <property type="match status" value="2"/>
</dbReference>
<feature type="domain" description="PKS/mFAS DH" evidence="13">
    <location>
        <begin position="2195"/>
        <end position="2485"/>
    </location>
</feature>
<dbReference type="InterPro" id="IPR032821">
    <property type="entry name" value="PKS_assoc"/>
</dbReference>
<dbReference type="PROSITE" id="PS52019">
    <property type="entry name" value="PKS_MFAS_DH"/>
    <property type="match status" value="1"/>
</dbReference>
<dbReference type="Gene3D" id="1.10.287.1960">
    <property type="match status" value="1"/>
</dbReference>
<dbReference type="Gene3D" id="3.30.70.250">
    <property type="entry name" value="Malonyl-CoA ACP transacylase, ACP-binding"/>
    <property type="match status" value="1"/>
</dbReference>
<dbReference type="GO" id="GO:0031177">
    <property type="term" value="F:phosphopantetheine binding"/>
    <property type="evidence" value="ECO:0007669"/>
    <property type="project" value="InterPro"/>
</dbReference>
<dbReference type="FunFam" id="3.40.47.10:FF:000019">
    <property type="entry name" value="Polyketide synthase type I"/>
    <property type="match status" value="2"/>
</dbReference>
<dbReference type="SMART" id="SM00825">
    <property type="entry name" value="PKS_KS"/>
    <property type="match status" value="2"/>
</dbReference>
<dbReference type="InterPro" id="IPR016036">
    <property type="entry name" value="Malonyl_transacylase_ACP-bd"/>
</dbReference>
<dbReference type="Gene3D" id="3.40.47.10">
    <property type="match status" value="2"/>
</dbReference>
<dbReference type="InterPro" id="IPR013968">
    <property type="entry name" value="PKS_KR"/>
</dbReference>
<dbReference type="InterPro" id="IPR016039">
    <property type="entry name" value="Thiolase-like"/>
</dbReference>
<dbReference type="InterPro" id="IPR018201">
    <property type="entry name" value="Ketoacyl_synth_AS"/>
</dbReference>
<feature type="region of interest" description="N-terminal hotdog fold" evidence="10">
    <location>
        <begin position="2195"/>
        <end position="2312"/>
    </location>
</feature>
<dbReference type="InterPro" id="IPR036291">
    <property type="entry name" value="NAD(P)-bd_dom_sf"/>
</dbReference>
<evidence type="ECO:0000259" key="13">
    <source>
        <dbReference type="PROSITE" id="PS52019"/>
    </source>
</evidence>
<dbReference type="InterPro" id="IPR020841">
    <property type="entry name" value="PKS_Beta-ketoAc_synthase_dom"/>
</dbReference>
<keyword evidence="6" id="KW-0677">Repeat</keyword>
<dbReference type="InterPro" id="IPR015083">
    <property type="entry name" value="NorB/c/GfsB-D-like_docking"/>
</dbReference>
<dbReference type="PANTHER" id="PTHR43775:SF51">
    <property type="entry name" value="INACTIVE PHENOLPHTHIOCEROL SYNTHESIS POLYKETIDE SYNTHASE TYPE I PKS1-RELATED"/>
    <property type="match status" value="1"/>
</dbReference>
<dbReference type="InterPro" id="IPR049552">
    <property type="entry name" value="PKS_DH_N"/>
</dbReference>
<dbReference type="PANTHER" id="PTHR43775">
    <property type="entry name" value="FATTY ACID SYNTHASE"/>
    <property type="match status" value="1"/>
</dbReference>
<dbReference type="Pfam" id="PF00550">
    <property type="entry name" value="PP-binding"/>
    <property type="match status" value="2"/>
</dbReference>
<dbReference type="SMART" id="SM00827">
    <property type="entry name" value="PKS_AT"/>
    <property type="match status" value="2"/>
</dbReference>
<keyword evidence="9" id="KW-0012">Acyltransferase</keyword>
<dbReference type="SMART" id="SM00822">
    <property type="entry name" value="PKS_KR"/>
    <property type="match status" value="2"/>
</dbReference>
<evidence type="ECO:0000256" key="4">
    <source>
        <dbReference type="ARBA" id="ARBA00022553"/>
    </source>
</evidence>
<dbReference type="FunFam" id="1.10.1200.10:FF:000007">
    <property type="entry name" value="Probable polyketide synthase pks17"/>
    <property type="match status" value="1"/>
</dbReference>
<evidence type="ECO:0000256" key="10">
    <source>
        <dbReference type="PROSITE-ProRule" id="PRU01363"/>
    </source>
</evidence>
<dbReference type="CDD" id="cd08952">
    <property type="entry name" value="KR_1_SDR_x"/>
    <property type="match status" value="1"/>
</dbReference>
<dbReference type="InterPro" id="IPR001227">
    <property type="entry name" value="Ac_transferase_dom_sf"/>
</dbReference>
<feature type="domain" description="Ketosynthase family 3 (KS3)" evidence="12">
    <location>
        <begin position="1359"/>
        <end position="1774"/>
    </location>
</feature>
<dbReference type="InterPro" id="IPR020806">
    <property type="entry name" value="PKS_PP-bd"/>
</dbReference>
<dbReference type="InterPro" id="IPR016035">
    <property type="entry name" value="Acyl_Trfase/lysoPLipase"/>
</dbReference>
<comment type="caution">
    <text evidence="14">The sequence shown here is derived from an EMBL/GenBank/DDBJ whole genome shotgun (WGS) entry which is preliminary data.</text>
</comment>
<dbReference type="InterPro" id="IPR014030">
    <property type="entry name" value="Ketoacyl_synth_N"/>
</dbReference>
<dbReference type="InterPro" id="IPR042104">
    <property type="entry name" value="PKS_dehydratase_sf"/>
</dbReference>
<dbReference type="Pfam" id="PF16197">
    <property type="entry name" value="KAsynt_C_assoc"/>
    <property type="match status" value="2"/>
</dbReference>
<dbReference type="PROSITE" id="PS50075">
    <property type="entry name" value="CARRIER"/>
    <property type="match status" value="2"/>
</dbReference>
<dbReference type="InterPro" id="IPR006162">
    <property type="entry name" value="Ppantetheine_attach_site"/>
</dbReference>
<comment type="cofactor">
    <cofactor evidence="1">
        <name>pantetheine 4'-phosphate</name>
        <dbReference type="ChEBI" id="CHEBI:47942"/>
    </cofactor>
</comment>
<dbReference type="SUPFAM" id="SSF51735">
    <property type="entry name" value="NAD(P)-binding Rossmann-fold domains"/>
    <property type="match status" value="4"/>
</dbReference>
<feature type="region of interest" description="C-terminal hotdog fold" evidence="10">
    <location>
        <begin position="2323"/>
        <end position="2485"/>
    </location>
</feature>
<name>A0A4Q7J3L9_9PSEU</name>
<dbReference type="OrthoDB" id="9778690at2"/>
<dbReference type="InterPro" id="IPR014043">
    <property type="entry name" value="Acyl_transferase_dom"/>
</dbReference>
<keyword evidence="3" id="KW-0596">Phosphopantetheine</keyword>
<dbReference type="Gene3D" id="1.10.1200.10">
    <property type="entry name" value="ACP-like"/>
    <property type="match status" value="2"/>
</dbReference>
<keyword evidence="7" id="KW-0045">Antibiotic biosynthesis</keyword>
<protein>
    <submittedName>
        <fullName evidence="14">SDR family NAD(P)-dependent oxidoreductase</fullName>
    </submittedName>
</protein>